<keyword evidence="1" id="KW-0547">Nucleotide-binding</keyword>
<dbReference type="InterPro" id="IPR017441">
    <property type="entry name" value="Protein_kinase_ATP_BS"/>
</dbReference>
<evidence type="ECO:0000256" key="1">
    <source>
        <dbReference type="PROSITE-ProRule" id="PRU10141"/>
    </source>
</evidence>
<sequence>MPLQTSRIETPGDLTAEWLTAALGAPVSDFSYERIGTGQMSECYRVSLTYPEASAGPASVVLKVAAGDSTSRQTGLALGLYEREVRFYTDIAPRLDGPVAGCHHAAIDTETGVFDLLLDDAAPAEVGDEIRGATAEQALLAVTELGRVHGSAHVSGDLADVAWLDRADPPVTSDLLTALYGAFSARYADIMTEEQRTICERLVANFDGWLATEAEGPLGLVHGDYRLDNMLFGQAGATRPLTVVDWQTVTRGAAFTDLAYFLGCALDSEVRRANFEALVQAYLTGYGADTELTAVDVREGVRRASFFGVMMAIVSSMLVVQTERGDQMFMTMLTRHCAQVTDTDALAVLPA</sequence>
<evidence type="ECO:0008006" key="4">
    <source>
        <dbReference type="Google" id="ProtNLM"/>
    </source>
</evidence>
<dbReference type="Pfam" id="PF02958">
    <property type="entry name" value="EcKL"/>
    <property type="match status" value="1"/>
</dbReference>
<dbReference type="PANTHER" id="PTHR11012:SF30">
    <property type="entry name" value="PROTEIN KINASE-LIKE DOMAIN-CONTAINING"/>
    <property type="match status" value="1"/>
</dbReference>
<keyword evidence="3" id="KW-1185">Reference proteome</keyword>
<dbReference type="Proteomes" id="UP000466931">
    <property type="component" value="Chromosome"/>
</dbReference>
<gene>
    <name evidence="2" type="ORF">MCNF_23690</name>
</gene>
<keyword evidence="1" id="KW-0067">ATP-binding</keyword>
<dbReference type="SUPFAM" id="SSF56112">
    <property type="entry name" value="Protein kinase-like (PK-like)"/>
    <property type="match status" value="1"/>
</dbReference>
<dbReference type="AlphaFoldDB" id="A0A7I7XXA8"/>
<dbReference type="PROSITE" id="PS00107">
    <property type="entry name" value="PROTEIN_KINASE_ATP"/>
    <property type="match status" value="1"/>
</dbReference>
<dbReference type="InterPro" id="IPR011009">
    <property type="entry name" value="Kinase-like_dom_sf"/>
</dbReference>
<dbReference type="EMBL" id="AP022612">
    <property type="protein sequence ID" value="BBZ33764.1"/>
    <property type="molecule type" value="Genomic_DNA"/>
</dbReference>
<name>A0A7I7XXA8_9MYCO</name>
<reference evidence="2" key="1">
    <citation type="journal article" date="2019" name="Emerg. Microbes Infect.">
        <title>Comprehensive subspecies identification of 175 nontuberculous mycobacteria species based on 7547 genomic profiles.</title>
        <authorList>
            <person name="Matsumoto Y."/>
            <person name="Kinjo T."/>
            <person name="Motooka D."/>
            <person name="Nabeya D."/>
            <person name="Jung N."/>
            <person name="Uechi K."/>
            <person name="Horii T."/>
            <person name="Iida T."/>
            <person name="Fujita J."/>
            <person name="Nakamura S."/>
        </authorList>
    </citation>
    <scope>NUCLEOTIDE SEQUENCE [LARGE SCALE GENOMIC DNA]</scope>
    <source>
        <strain evidence="2">JCM 13671</strain>
    </source>
</reference>
<protein>
    <recommendedName>
        <fullName evidence="4">Aminoglycoside phosphotransferase</fullName>
    </recommendedName>
</protein>
<organism evidence="2 3">
    <name type="scientific">Mycolicibacterium confluentis</name>
    <dbReference type="NCBI Taxonomy" id="28047"/>
    <lineage>
        <taxon>Bacteria</taxon>
        <taxon>Bacillati</taxon>
        <taxon>Actinomycetota</taxon>
        <taxon>Actinomycetes</taxon>
        <taxon>Mycobacteriales</taxon>
        <taxon>Mycobacteriaceae</taxon>
        <taxon>Mycolicibacterium</taxon>
    </lineage>
</organism>
<accession>A0A7I7XXA8</accession>
<reference evidence="2" key="2">
    <citation type="submission" date="2020-02" db="EMBL/GenBank/DDBJ databases">
        <authorList>
            <person name="Matsumoto Y."/>
            <person name="Motooka D."/>
            <person name="Nakamura S."/>
        </authorList>
    </citation>
    <scope>NUCLEOTIDE SEQUENCE</scope>
    <source>
        <strain evidence="2">JCM 13671</strain>
    </source>
</reference>
<evidence type="ECO:0000313" key="3">
    <source>
        <dbReference type="Proteomes" id="UP000466931"/>
    </source>
</evidence>
<dbReference type="Gene3D" id="3.90.1200.10">
    <property type="match status" value="1"/>
</dbReference>
<feature type="binding site" evidence="1">
    <location>
        <position position="63"/>
    </location>
    <ligand>
        <name>ATP</name>
        <dbReference type="ChEBI" id="CHEBI:30616"/>
    </ligand>
</feature>
<dbReference type="InterPro" id="IPR004119">
    <property type="entry name" value="EcKL"/>
</dbReference>
<dbReference type="GO" id="GO:0005524">
    <property type="term" value="F:ATP binding"/>
    <property type="evidence" value="ECO:0007669"/>
    <property type="project" value="UniProtKB-UniRule"/>
</dbReference>
<proteinExistence type="predicted"/>
<dbReference type="PANTHER" id="PTHR11012">
    <property type="entry name" value="PROTEIN KINASE-LIKE DOMAIN-CONTAINING"/>
    <property type="match status" value="1"/>
</dbReference>
<evidence type="ECO:0000313" key="2">
    <source>
        <dbReference type="EMBL" id="BBZ33764.1"/>
    </source>
</evidence>